<feature type="compositionally biased region" description="Basic and acidic residues" evidence="6">
    <location>
        <begin position="476"/>
        <end position="486"/>
    </location>
</feature>
<dbReference type="GO" id="GO:0006006">
    <property type="term" value="P:glucose metabolic process"/>
    <property type="evidence" value="ECO:0007669"/>
    <property type="project" value="TreeGrafter"/>
</dbReference>
<feature type="compositionally biased region" description="Low complexity" evidence="6">
    <location>
        <begin position="501"/>
        <end position="513"/>
    </location>
</feature>
<evidence type="ECO:0000256" key="3">
    <source>
        <dbReference type="ARBA" id="ARBA00022741"/>
    </source>
</evidence>
<feature type="region of interest" description="Disordered" evidence="6">
    <location>
        <begin position="852"/>
        <end position="952"/>
    </location>
</feature>
<feature type="region of interest" description="Disordered" evidence="6">
    <location>
        <begin position="476"/>
        <end position="542"/>
    </location>
</feature>
<feature type="compositionally biased region" description="Low complexity" evidence="6">
    <location>
        <begin position="917"/>
        <end position="927"/>
    </location>
</feature>
<evidence type="ECO:0000256" key="2">
    <source>
        <dbReference type="ARBA" id="ARBA00022679"/>
    </source>
</evidence>
<feature type="compositionally biased region" description="Polar residues" evidence="6">
    <location>
        <begin position="532"/>
        <end position="542"/>
    </location>
</feature>
<dbReference type="PROSITE" id="PS50013">
    <property type="entry name" value="CHROMO_2"/>
    <property type="match status" value="1"/>
</dbReference>
<evidence type="ECO:0000256" key="5">
    <source>
        <dbReference type="ARBA" id="ARBA00022840"/>
    </source>
</evidence>
<evidence type="ECO:0000313" key="8">
    <source>
        <dbReference type="EMBL" id="KAJ6436515.1"/>
    </source>
</evidence>
<dbReference type="InterPro" id="IPR043129">
    <property type="entry name" value="ATPase_NBD"/>
</dbReference>
<evidence type="ECO:0000259" key="7">
    <source>
        <dbReference type="PROSITE" id="PS50013"/>
    </source>
</evidence>
<dbReference type="GO" id="GO:0005739">
    <property type="term" value="C:mitochondrion"/>
    <property type="evidence" value="ECO:0007669"/>
    <property type="project" value="TreeGrafter"/>
</dbReference>
<sequence>MTTSKPSPDTGLLAEARRIAQQFDLKPDDVARAADHCLQQIQHSLEHNGATQLPSFVTKVPNGSERGMFLTVDLGGTHCRVCLVDLHGDSTYTLIQTKHVIPRALKVNPSYKPLFGFVADKIADFLSQHPEADAESVKGEAVKRDDYRRLGFTFSFTYESHSLSSGTTLQWDKGWDIADALGRDPCEMLQTAIDDLELPVLICAMTSDSVGTFMARAYTSPRSSATLVGAVFGTGTNAAYVECQENVRVLHAQNEFRNRRSGNVMIMNTEWGAWLDDDNTVVPTTTYDVQLDTASTNPNRQILEKLTSGMYLGELARLAMLQLYQAKQFDMVVQDGSPLCTVEAVDSSLLSLIAADGDESLTQSRRHISEALEAQGVSVRDATAVRLIAAAIVRRAARLAGAATAAIILQSGRLEYVDHTDKGMDSPYVNELPGIGITSQQRKALRRVEFTEGRGSNGEATDFIVWRPLCEPKLLNDDSRKRDGNAKKQSKNGFESDDNAKQQSNSAKQQSKNGFESDNNAKQRSSEHKRGSTSPQSKWCPTNLQPWPEFLEEQRRTFGLLLDNFPCDSDRLFESEHFLATMGARIGGRSIADEKVLEFFLHNAVEDPVRNIVNQLVEIPDVRRAFDLGNGIVFENHPHALGDNAEEVVDRQTRPAPPSTPGHGENLKKLQADQICIYRFDDAQGRRTRAFICEYKPPHKLTVQHLHIGLRVADIYESVVNRKTIPTSKDPEGRFEYHAERLTASAITQTYHYMIEGGLEYSLLTTGEAIVFLKIDWDEPGTLLYHMAVPSIEVAAQTKDAHLCTAVAQYLAFALLAIDGLGTRWHGQDERDRATEGLNRWEVSFESTYQSIPEQDRSFLSDSSPGYQPPTYGNVDRSPIRRRKNPPRGQGHTDTGISTRRDDKSESSDEEPDRRAPATPTPAQRNTGPGPRRSQRLAVRPRGGGANKSSQRRPFCTQKCLLGLVRGHALDRSCPNVSLHCRGKTHSGRGAIRHPVDHAKWLQLLRAQLKETLDHGITPLEQGGARGVLFKITLLAYGYTFVGKGTIQVFIPDLEHEAAVYRRLEDLQGIHVPVFLGAVDLRSLDRTYYYEHRVYIVHLTVMSWGGESLYEARGRMPTTEEQVKRSLRAIHQRGVIHRDVRAPNILFCEETGGAMMIDFERAELLEPPRPPLAKMAPNKRLLPDSPCEQKRHKSRRLTKCFSEDILMASGLFVTTSTPGVIIPLSVALQVAEFPPAPQQEHLAPSVDDPMDVDKHQAESANDDEDSFKRFIQWRWAPNGTSIEIQVEWAAGDTTWEYEVNLHEDAPEALLAYWRENGGRPVSPKDPDVFDVLAVRDHSADRKRLLVEWAGFGPKDATWVSRRSVEQTAPSVVSQYMKGVRKEKTPVKKPNAVTKARMARSTASAPAKPAAKTKEPGQTNAAAMASSAKGAKDEGTLSKKRGRPAMRTPKRRPGIAYRV</sequence>
<keyword evidence="3" id="KW-0547">Nucleotide-binding</keyword>
<dbReference type="CDD" id="cd00024">
    <property type="entry name" value="CD_CSD"/>
    <property type="match status" value="1"/>
</dbReference>
<evidence type="ECO:0000256" key="1">
    <source>
        <dbReference type="ARBA" id="ARBA00009225"/>
    </source>
</evidence>
<evidence type="ECO:0000313" key="9">
    <source>
        <dbReference type="Proteomes" id="UP001163105"/>
    </source>
</evidence>
<feature type="compositionally biased region" description="Low complexity" evidence="6">
    <location>
        <begin position="1400"/>
        <end position="1409"/>
    </location>
</feature>
<dbReference type="GO" id="GO:0005536">
    <property type="term" value="F:D-glucose binding"/>
    <property type="evidence" value="ECO:0007669"/>
    <property type="project" value="InterPro"/>
</dbReference>
<accession>A0AB34FDT2</accession>
<proteinExistence type="inferred from homology"/>
<dbReference type="PRINTS" id="PR00475">
    <property type="entry name" value="HEXOKINASE"/>
</dbReference>
<dbReference type="GO" id="GO:0005524">
    <property type="term" value="F:ATP binding"/>
    <property type="evidence" value="ECO:0007669"/>
    <property type="project" value="UniProtKB-KW"/>
</dbReference>
<evidence type="ECO:0000256" key="6">
    <source>
        <dbReference type="SAM" id="MobiDB-lite"/>
    </source>
</evidence>
<name>A0AB34FDT2_9HYPO</name>
<keyword evidence="5" id="KW-0067">ATP-binding</keyword>
<keyword evidence="4 8" id="KW-0418">Kinase</keyword>
<feature type="region of interest" description="Disordered" evidence="6">
    <location>
        <begin position="1168"/>
        <end position="1189"/>
    </location>
</feature>
<dbReference type="InterPro" id="IPR000953">
    <property type="entry name" value="Chromo/chromo_shadow_dom"/>
</dbReference>
<gene>
    <name evidence="8" type="primary">HK</name>
    <name evidence="8" type="ORF">O9K51_10880</name>
</gene>
<dbReference type="InterPro" id="IPR001312">
    <property type="entry name" value="Hexokinase"/>
</dbReference>
<dbReference type="SUPFAM" id="SSF53067">
    <property type="entry name" value="Actin-like ATPase domain"/>
    <property type="match status" value="2"/>
</dbReference>
<dbReference type="GO" id="GO:0006096">
    <property type="term" value="P:glycolytic process"/>
    <property type="evidence" value="ECO:0007669"/>
    <property type="project" value="TreeGrafter"/>
</dbReference>
<dbReference type="PANTHER" id="PTHR19443">
    <property type="entry name" value="HEXOKINASE"/>
    <property type="match status" value="1"/>
</dbReference>
<feature type="region of interest" description="Disordered" evidence="6">
    <location>
        <begin position="1395"/>
        <end position="1458"/>
    </location>
</feature>
<dbReference type="InterPro" id="IPR011009">
    <property type="entry name" value="Kinase-like_dom_sf"/>
</dbReference>
<dbReference type="Pfam" id="PF03727">
    <property type="entry name" value="Hexokinase_2"/>
    <property type="match status" value="1"/>
</dbReference>
<feature type="compositionally biased region" description="Basic and acidic residues" evidence="6">
    <location>
        <begin position="519"/>
        <end position="530"/>
    </location>
</feature>
<protein>
    <submittedName>
        <fullName evidence="8">Protein kinase-like domain</fullName>
    </submittedName>
</protein>
<reference evidence="8" key="1">
    <citation type="submission" date="2023-01" db="EMBL/GenBank/DDBJ databases">
        <title>The growth and conidiation of Purpureocillium lavendulum are regulated by nitrogen source and histone H3K14 acetylation.</title>
        <authorList>
            <person name="Tang P."/>
            <person name="Han J."/>
            <person name="Zhang C."/>
            <person name="Tang P."/>
            <person name="Qi F."/>
            <person name="Zhang K."/>
            <person name="Liang L."/>
        </authorList>
    </citation>
    <scope>NUCLEOTIDE SEQUENCE</scope>
    <source>
        <strain evidence="8">YMF1.00683</strain>
    </source>
</reference>
<dbReference type="InterPro" id="IPR022672">
    <property type="entry name" value="Hexokinase_N"/>
</dbReference>
<evidence type="ECO:0000256" key="4">
    <source>
        <dbReference type="ARBA" id="ARBA00022777"/>
    </source>
</evidence>
<dbReference type="GO" id="GO:0008865">
    <property type="term" value="F:fructokinase activity"/>
    <property type="evidence" value="ECO:0007669"/>
    <property type="project" value="TreeGrafter"/>
</dbReference>
<keyword evidence="9" id="KW-1185">Reference proteome</keyword>
<dbReference type="PANTHER" id="PTHR19443:SF30">
    <property type="entry name" value="GLUCOKINASE-1-RELATED"/>
    <property type="match status" value="1"/>
</dbReference>
<dbReference type="Gene3D" id="1.10.510.10">
    <property type="entry name" value="Transferase(Phosphotransferase) domain 1"/>
    <property type="match status" value="1"/>
</dbReference>
<dbReference type="GO" id="GO:0005829">
    <property type="term" value="C:cytosol"/>
    <property type="evidence" value="ECO:0007669"/>
    <property type="project" value="TreeGrafter"/>
</dbReference>
<keyword evidence="2" id="KW-0808">Transferase</keyword>
<dbReference type="GO" id="GO:0004340">
    <property type="term" value="F:glucokinase activity"/>
    <property type="evidence" value="ECO:0007669"/>
    <property type="project" value="TreeGrafter"/>
</dbReference>
<dbReference type="Gene3D" id="3.40.367.20">
    <property type="match status" value="1"/>
</dbReference>
<dbReference type="Gene3D" id="3.30.420.40">
    <property type="match status" value="1"/>
</dbReference>
<feature type="domain" description="Chromo" evidence="7">
    <location>
        <begin position="1326"/>
        <end position="1387"/>
    </location>
</feature>
<dbReference type="SUPFAM" id="SSF56112">
    <property type="entry name" value="Protein kinase-like (PK-like)"/>
    <property type="match status" value="1"/>
</dbReference>
<dbReference type="InterPro" id="IPR022673">
    <property type="entry name" value="Hexokinase_C"/>
</dbReference>
<dbReference type="Proteomes" id="UP001163105">
    <property type="component" value="Unassembled WGS sequence"/>
</dbReference>
<dbReference type="GO" id="GO:0001678">
    <property type="term" value="P:intracellular glucose homeostasis"/>
    <property type="evidence" value="ECO:0007669"/>
    <property type="project" value="InterPro"/>
</dbReference>
<comment type="caution">
    <text evidence="8">The sequence shown here is derived from an EMBL/GenBank/DDBJ whole genome shotgun (WGS) entry which is preliminary data.</text>
</comment>
<feature type="compositionally biased region" description="Basic and acidic residues" evidence="6">
    <location>
        <begin position="899"/>
        <end position="916"/>
    </location>
</feature>
<dbReference type="Gene3D" id="2.40.50.40">
    <property type="match status" value="1"/>
</dbReference>
<dbReference type="EMBL" id="JAQHRD010000020">
    <property type="protein sequence ID" value="KAJ6436515.1"/>
    <property type="molecule type" value="Genomic_DNA"/>
</dbReference>
<dbReference type="Pfam" id="PF00349">
    <property type="entry name" value="Hexokinase_1"/>
    <property type="match status" value="1"/>
</dbReference>
<organism evidence="8 9">
    <name type="scientific">Purpureocillium lavendulum</name>
    <dbReference type="NCBI Taxonomy" id="1247861"/>
    <lineage>
        <taxon>Eukaryota</taxon>
        <taxon>Fungi</taxon>
        <taxon>Dikarya</taxon>
        <taxon>Ascomycota</taxon>
        <taxon>Pezizomycotina</taxon>
        <taxon>Sordariomycetes</taxon>
        <taxon>Hypocreomycetidae</taxon>
        <taxon>Hypocreales</taxon>
        <taxon>Ophiocordycipitaceae</taxon>
        <taxon>Purpureocillium</taxon>
    </lineage>
</organism>
<dbReference type="PROSITE" id="PS51748">
    <property type="entry name" value="HEXOKINASE_2"/>
    <property type="match status" value="1"/>
</dbReference>
<feature type="compositionally biased region" description="Basic residues" evidence="6">
    <location>
        <begin position="1437"/>
        <end position="1452"/>
    </location>
</feature>
<comment type="similarity">
    <text evidence="1">Belongs to the hexokinase family.</text>
</comment>